<feature type="compositionally biased region" description="Low complexity" evidence="3">
    <location>
        <begin position="30"/>
        <end position="54"/>
    </location>
</feature>
<dbReference type="Gene3D" id="1.25.40.20">
    <property type="entry name" value="Ankyrin repeat-containing domain"/>
    <property type="match status" value="1"/>
</dbReference>
<dbReference type="EMBL" id="SPNV01000045">
    <property type="protein sequence ID" value="KAF5863764.1"/>
    <property type="molecule type" value="Genomic_DNA"/>
</dbReference>
<dbReference type="PANTHER" id="PTHR24198">
    <property type="entry name" value="ANKYRIN REPEAT AND PROTEIN KINASE DOMAIN-CONTAINING PROTEIN"/>
    <property type="match status" value="1"/>
</dbReference>
<keyword evidence="5" id="KW-1185">Reference proteome</keyword>
<keyword evidence="1" id="KW-0677">Repeat</keyword>
<accession>A0A8H6ABN4</accession>
<evidence type="ECO:0000256" key="3">
    <source>
        <dbReference type="SAM" id="MobiDB-lite"/>
    </source>
</evidence>
<evidence type="ECO:0000256" key="1">
    <source>
        <dbReference type="ARBA" id="ARBA00022737"/>
    </source>
</evidence>
<feature type="region of interest" description="Disordered" evidence="3">
    <location>
        <begin position="26"/>
        <end position="54"/>
    </location>
</feature>
<dbReference type="SUPFAM" id="SSF48403">
    <property type="entry name" value="Ankyrin repeat"/>
    <property type="match status" value="1"/>
</dbReference>
<keyword evidence="2" id="KW-0040">ANK repeat</keyword>
<evidence type="ECO:0000313" key="4">
    <source>
        <dbReference type="EMBL" id="KAF5863764.1"/>
    </source>
</evidence>
<dbReference type="PANTHER" id="PTHR24198:SF165">
    <property type="entry name" value="ANKYRIN REPEAT-CONTAINING PROTEIN-RELATED"/>
    <property type="match status" value="1"/>
</dbReference>
<dbReference type="AlphaFoldDB" id="A0A8H6ABN4"/>
<comment type="caution">
    <text evidence="4">The sequence shown here is derived from an EMBL/GenBank/DDBJ whole genome shotgun (WGS) entry which is preliminary data.</text>
</comment>
<dbReference type="InterPro" id="IPR002110">
    <property type="entry name" value="Ankyrin_rpt"/>
</dbReference>
<evidence type="ECO:0008006" key="6">
    <source>
        <dbReference type="Google" id="ProtNLM"/>
    </source>
</evidence>
<gene>
    <name evidence="4" type="ORF">ETB97_009399</name>
</gene>
<organism evidence="4 5">
    <name type="scientific">Petromyces alliaceus</name>
    <name type="common">Aspergillus alliaceus</name>
    <dbReference type="NCBI Taxonomy" id="209559"/>
    <lineage>
        <taxon>Eukaryota</taxon>
        <taxon>Fungi</taxon>
        <taxon>Dikarya</taxon>
        <taxon>Ascomycota</taxon>
        <taxon>Pezizomycotina</taxon>
        <taxon>Eurotiomycetes</taxon>
        <taxon>Eurotiomycetidae</taxon>
        <taxon>Eurotiales</taxon>
        <taxon>Aspergillaceae</taxon>
        <taxon>Aspergillus</taxon>
        <taxon>Aspergillus subgen. Circumdati</taxon>
    </lineage>
</organism>
<protein>
    <recommendedName>
        <fullName evidence="6">Ankyrin repeat-containing domain protein</fullName>
    </recommendedName>
</protein>
<dbReference type="InterPro" id="IPR036770">
    <property type="entry name" value="Ankyrin_rpt-contain_sf"/>
</dbReference>
<name>A0A8H6ABN4_PETAA</name>
<sequence length="131" mass="14725">MGWTNVVDMLLQHNIDIDSRDVDEQTSLMGSLSRSRGSRPVSPGQRRQSGHQRQGWYDSAFMGASNGWMGIVQLLLERHVDPNSTDRHDRAPLSWAAENGHDAFMGLLINKGAQLHLRLMEAMLNNARMLS</sequence>
<proteinExistence type="predicted"/>
<dbReference type="Proteomes" id="UP000541154">
    <property type="component" value="Unassembled WGS sequence"/>
</dbReference>
<evidence type="ECO:0000313" key="5">
    <source>
        <dbReference type="Proteomes" id="UP000541154"/>
    </source>
</evidence>
<evidence type="ECO:0000256" key="2">
    <source>
        <dbReference type="ARBA" id="ARBA00023043"/>
    </source>
</evidence>
<reference evidence="4 5" key="1">
    <citation type="submission" date="2019-04" db="EMBL/GenBank/DDBJ databases">
        <title>Aspergillus burnettii sp. nov., novel species from soil in southeast Queensland.</title>
        <authorList>
            <person name="Gilchrist C.L.M."/>
            <person name="Pitt J.I."/>
            <person name="Lange L."/>
            <person name="Lacey H.J."/>
            <person name="Vuong D."/>
            <person name="Midgley D.J."/>
            <person name="Greenfield P."/>
            <person name="Bradbury M."/>
            <person name="Lacey E."/>
            <person name="Busk P.K."/>
            <person name="Pilgaard B."/>
            <person name="Chooi Y.H."/>
            <person name="Piggott A.M."/>
        </authorList>
    </citation>
    <scope>NUCLEOTIDE SEQUENCE [LARGE SCALE GENOMIC DNA]</scope>
    <source>
        <strain evidence="4 5">FRR 5400</strain>
    </source>
</reference>
<dbReference type="Pfam" id="PF12796">
    <property type="entry name" value="Ank_2"/>
    <property type="match status" value="1"/>
</dbReference>